<keyword evidence="6" id="KW-1185">Reference proteome</keyword>
<evidence type="ECO:0000313" key="5">
    <source>
        <dbReference type="EMBL" id="MCW3484356.1"/>
    </source>
</evidence>
<dbReference type="InterPro" id="IPR001242">
    <property type="entry name" value="Condensation_dom"/>
</dbReference>
<dbReference type="InterPro" id="IPR006162">
    <property type="entry name" value="Ppantetheine_attach_site"/>
</dbReference>
<dbReference type="InterPro" id="IPR029063">
    <property type="entry name" value="SAM-dependent_MTases_sf"/>
</dbReference>
<dbReference type="InterPro" id="IPR009081">
    <property type="entry name" value="PP-bd_ACP"/>
</dbReference>
<keyword evidence="2" id="KW-0596">Phosphopantetheine</keyword>
<dbReference type="CDD" id="cd12117">
    <property type="entry name" value="A_NRPS_Srf_like"/>
    <property type="match status" value="3"/>
</dbReference>
<comment type="caution">
    <text evidence="5">The sequence shown here is derived from an EMBL/GenBank/DDBJ whole genome shotgun (WGS) entry which is preliminary data.</text>
</comment>
<reference evidence="5 6" key="1">
    <citation type="submission" date="2022-10" db="EMBL/GenBank/DDBJ databases">
        <title>Chitinophaga nivalis PC15 sp. nov., isolated from Pyeongchang county, South Korea.</title>
        <authorList>
            <person name="Trinh H.N."/>
        </authorList>
    </citation>
    <scope>NUCLEOTIDE SEQUENCE [LARGE SCALE GENOMIC DNA]</scope>
    <source>
        <strain evidence="5 6">PC14</strain>
    </source>
</reference>
<dbReference type="CDD" id="cd05930">
    <property type="entry name" value="A_NRPS"/>
    <property type="match status" value="2"/>
</dbReference>
<dbReference type="Gene3D" id="3.40.50.980">
    <property type="match status" value="6"/>
</dbReference>
<evidence type="ECO:0000256" key="2">
    <source>
        <dbReference type="ARBA" id="ARBA00022450"/>
    </source>
</evidence>
<dbReference type="Pfam" id="PF13193">
    <property type="entry name" value="AMP-binding_C"/>
    <property type="match status" value="5"/>
</dbReference>
<dbReference type="InterPro" id="IPR025714">
    <property type="entry name" value="Methyltranfer_dom"/>
</dbReference>
<dbReference type="Pfam" id="PF00550">
    <property type="entry name" value="PP-binding"/>
    <property type="match status" value="5"/>
</dbReference>
<dbReference type="PROSITE" id="PS00012">
    <property type="entry name" value="PHOSPHOPANTETHEINE"/>
    <property type="match status" value="4"/>
</dbReference>
<sequence length="5638" mass="624754">MKDVLSILSSLKSKGLAIDVDDTGLNIRLNGPLSALTASDKAQLKDHKAAILDFIKAERKKKQQQATGNIPRIADQPLYVLSNAQRRLWVLSQFEEGNIAYNIPGIHVFEGTLNNAALETAFQQLLQRHESLRTVFVQDEAGIVWQQVLAPEATGFQVEYQDLQGVPEAEQPLKSLLQGFCTRPFDLAAGPLLRVAVFRIAAQKWVCCYVLHHIISDGWSMGILLQELFRYYAVHLAGEALPQTPLSIQYRDYAAWQQALLAGDALQTHRAYWLEQFSGALPVLDLPLDFPRSAIKTYNGGLVTHIIAPDSCQGMLQLCREQGATLFMGLLAVLNSLLHRYTQQEDIIIGTPIAGREQAELEDQIGLYLNTLALRTQFSGDDTFLQLLQQIRQITLAAYDHQAYPFDELVEALPLQREMSRSALFDVMLILQNHAAGHTPDPAQTGGLQVSEYNGMEHLSSKFDLSFNFLETTSGALQMAIEYNRDLFGESTIARIAACFMQLLTAAIHQPDTAVNRLPVLNDATIQQLLTGYNDTAADFPADRSIVSLFEEQVQATPDKTSLIFEDIQLTYRELNEQANRLARFLQTTYGVESGMLVGIQCARSEWLMITILGILKAGGAYVPVDMAYPAQRIAHIVADSQCKVLVNEEVLAAFKAVSHAYTPDNLQVDIAADQLAYVIYTSGSTGQPKGVMVEQRSVVRLVKGANYYHFTGDEIWLATCAVAFDVTTFEYWGALLHGGSLVFCTQEVLLDTTQLAAVLEEQQISIVWFTAGWLHQLIEEDLEMFRGLKTILAGGDKLSPDHINALHARYPDLEIINGYGPTENTTFSSAYRITGALSDIPIGKPISNSTVYILDPLQQLSLPGAIGEICVGGYGLSRGYLNNPALTAEKFVANPLVPGTLMYKTGDLGRWLPDGNIAFAGRKDDQVKIRGFRIEPGEIENALLAYAPVETAIVVVHTDAAGEKQLVAYITGKDQLDITALRAALGQTLPGYMIPAYFMQLEQLPLTPNGKTDRRNLPDPVGTAVLSAVTYIAPRNTTEKRLAVIWEEVLGRTEIGAKDNFFDLGGHSLKATRLAGRIYQAFEVKLALKELIINPVLEQQAALIRKGLKTAYIAIPKAPEQTYYPLSSAQKRLFFLHEFAPGSTSYNMPLVNYLGKTADKERIATVLQQLINRHESFRTAFVKIDGIAMQQIHATVPFELEAHQCEATDFAAYLDAYIRPFDISQAPLMRSSLVEVKGLGYVWVVDTHHLISDGTSRQVLAEDFMQLYGNQSLPELRLQYRDFSTWQNELLESGELKAQETYWLSQFSKGIAKLNFPADRPRPAAFTFEGDVYTFTLDASLTTQVRRFGIQHQGTLQMTLLAVLNVLLHRYTGQDDLLIGCGIAGRRHPELERIVGMFVNTLAIRNYPHAEQHFAAFYKEVADACIAAYENQDVQFEDLVDMLKLERDPSANPIFDVALVVQNFVETTGDTSVLSVPVPEDNRDILSQWNGTRTTKFDMSWFVTERSEDIVINLEYYAAIYDRTSIERLAAHFIEVLKTVLAQPDIFLSGISLLTPTAAEALLADYVRGERQDVSDHATFHEIFEKQRAVSSENTAVTDKTTSLTYQALGQRADELAHFLVHSAGLQQGQRVGVLQSRNAALPVSILAILKAGGVYVPLDANYPEERLLYMLEDAAIHILLTEKDRIEFANRLQWRGKGIQQLVCVDSADIYQERGLWRNDLMRKDLWDHVGSTATDAISQGGWMSSYTGEYLSEREMQEYSENAYLKLKDYLHPAMRVLEIGCSSGLTMFQIAPYVGAYHGTDLSSVILENTANAVTEKGYTHITLSCMPAHEIDQLTDEGFDLVIINSVIQSFDGHNYLRGVLEKAIGKMKNTGWLFIGDIMDEDRRQALIDDLTAFKRSHEGAGVRTKTDLSAELFVSKDYLDDLIRDNIGIADIHYSDKIYTIANELTDFRYDALLHINKERPLTRNGKHRYQHDLRHIGAHEGKVLRTNVSNTDLAYIIYTSGSTGKPKGVMVAHENIVSFLEKCRKTFRPDGTLVMPVLASHAFDISLFELFLPLLAGGTAMLIHEDDVKDIPYLITQLQQVTAFHTVPALMSQVTGYITETGIKEKYPAIKELFVGGDAVPTSVLEAMRDVFPQAHIHVLYGPTESTIFVTANHYESGATTPFRGTLIGKPNAGTEVYILDEYQQLVPVGVIGEICLGGNIVSQGYLNQPALTAEKFVSNPFNKTTRLYKTGDLGRWLADGNIEFAGRKDAQVKIRGYRIELEEIEHALQRHPEIAASVVIARTNTAGEKELVAYIVSKTELNIADMRAHLGKSLPDYMLPTHYVPLMALPLTPNGKVDRRNLPDPAEMSLATGAAYIPPRNETEAKLVQIWQEILGREGISVKDHFFERGGHSLKATRLSSQIHKVFDVKVALNELFSRVILEDQALLIAAALKTTFTTIPVADPQPAYVLSSSQRRLWVLSQFTAGNIAYNMPGVQVFEGNLDREALEASFAALIARHENLRTVFREADEVYQLILPATDIRFRVGYEDLRQEKEQDTVVKQRVAAAVAQPFDLAAGPLLRADLYQVTDHTWVFSYVIHHIISDGWSMEVLIRELLQLYNGFVKGMPVALPPLRIQYKDYAAWQQAQLKDETVNAHRNYWLTQFAGPLPVLELLADKPRPAVRTFNGAMIDWQIPASLSKGLLALSHGQGATLFMGLLALVKALLYRYTGQEDIITGTPIAGREHADLENQIGVYINTLALRTRFSGANSFETLLSHIKTVTLQAYEHQAYPFDELVDELPLKRDMSRSALFDVMVALQNAKMNEGTVLRLDGLQVSAYAEEVAAGSMFDLIFNFIEEGEEIRANIQYNTDIYTTSAIERLTRHLSQLLVAVIAQPAAPLQQLDYLSAAEKDTLLTGFNDTATAEGPHPTLLQMFAEQVQQTPDNIALVWEDTSLTYKALDETSNQLANYLKQQYHIQAEERVGIMLHRSAALMVGILGVLKSGGVYVPVDPEHPAGRKAFITSDAGIKVLITETAAAVDAAYYAGPVLDITAALAASAHDTAAPELGVQADNLAYIIYTSGSTGTPKGVMIAHGSIISFLEKCRKTFRPDSTMVMPVLASHAFDISLFEMFLPLLAGGTARMIAEENVKDIPYLAAQLQSVTAFHAVPALMSQITGHITETGTQESYTAIKALFVGGDVVPTSVLEAMRDVFPQAAIHVLYGPTESTIFVTTRHYESETNTPFRGTFIGKPNAGVKVYILDAYRQLVPTGVTGEIYVGGTILAQGYLNQPVLTAEKFIPNPFNTAERLYSTGDLGRWQADGSIEFAGRKDAQVKIRGYRIELGEIEHALQQHPAITDTVVIAWPNATGEKELVAYIVGEADLHIAGLRAHLSKSLPDYMVPAHYVPLAALPLTPNGKVDRKNLPDPAEMSLATGTAYIPPRNETEAKLVLIWQEILGREIISVKDNFFDIGGHSLKATRLSGQIHKVFDVKLSLNELFSQVVLEDQATLITQAAKQTFITIPPAPVQTDYVLSSAQRRLWILSQFTEGNVAYNIPGVHVFEGDLNIAALEQAFKVLLERHEILRTVFKEDEQGELRQVVQSLAGINFQITQQDLRATAQSPEEQVRLDQLRPFDLAAGPLIRASLLQVADEKWIFSYVMHHIISDGWSMGILIRELLQVYNACLQGEELTWSPLRIQYKDYAVWLREQLSGAALQAHKDYWLTQFAGALPILDLPADKPRPAVKTYNGHVIHQFIPAAISQALKALCQEEGSTLFMGLLAAVNALLYRYTHQEDIIIGSTIAGREHADLEDQIGFYAHTLALRTRFKGDNSYRELLALVKALTLGAYEHQVYPFDELIDALDMPHDMSRHPLFDVTVVLQNTDTHIPGAAPTLQGLQTTGYEAAINLQSKFDLSFNFVETADAIQVSLIYNTDVYTEPTIQRLFRHLEQLLTAVTAAPDVPVNIVNYLNEAEKQELLVAFNETATVWPADKTIPALFAAQAQQTPDRIALVFEATTFTYKALDEKANQLAHYLQAQYAIQPGDFVGIMLDRSAQLILAILGVLKCGGVYVPVDPEYPAARKAFITKDTGVKVLITQTDYIFDLDYYEGPVFAIDVQLEEANGSVVAPVVDLHADHLAYVMYTSGSMGVPKGVMVPHRGVVRLVKPASFVDLTGYETLLSTGAVSFDATSFEYWGMLLNGGKLVLCRKEVLLDSRQLAATIQAHGVDMMWFTAGWLNELADRDIHLFAGLKTVLAGGDRLSPAHINALLQHHPHIRIVNGYGPTENTTFSLTYPVMTACEDVPVGKPIGNSTAYILDSQLQPVPIGVVGEICVGGAGLAQGYLNQPDLTAAKFIAHPFIAGERLYKTGDLGRWLPDGNIGFVGRQDAQVKIRGYRIELGEIESVLQQDAAVTSAVVVARSNRAGDKELVAYLVGKTTLHIAAIRAALGKHLPDYMVPGYFIQLEALPLTANGKVDRNNLPDPEGMDMHTGVPYIAPRNETEEKLVLVWKEILGREQISVKDNFFEIGGHSLKATRLSSQIHKVFDVKVSLNELFSLTVLEEQAVLIAQAVKDTFVTIPQVPEQNGYELSSSQRRLWVLGQFTAGNMAYNLPGVYVFEGDLNREAWEHAFYALLERHEILRTVFREDETGKLLQFILTIPEIGFRISYRDLRQETAREQLANTLVQNAFVQPFDLAAGPLLRAGLYQLTDQQWVFSYVMHHIISDGWSMGVLIKELLQLYNAFIKGETAVLPPLRIQYKDYAAWQQAQLSGAALQLHRDYWQQQFTAPLPILDLPVDKPRPAIKTYNGGAIHGVINAAASQGLKALCQEQGSTLFMGLLAIVNTLFYRYTRQEDMVIGSPIAGREHADLEDQIGFYVNTLALRTRFKGGNSYRELLELVKALTLDAYEHQVFPFDELVDVLDIPYDMSRNPLFDVTVALQNTSMDTHKPGEAQTLGALQVSSYIESVSPQSKFDLSFDFEETGATIRTTLVYNTDIYTKDTMARLFRHLEQLLAAVTATPDIPIDTIRYLSQEEEQELLVAFNKTTMAYPADKTIPALFAAQARKTPDRTALVFEDTTFTYNALDEKTNQLAHYLRAQYAIQPGDFVGIMLDRSADLIITILGVLKCGGVYVPVDPEYPAARKAFITNDTGIKVLITQAAYMADLDYYEGPVFAISAQPEDAAGSVDAPDLDLQADHLAYVMYTSGSMGVPKGVMVPHRAVVRLVKPASFVALTGHETLLSTGAVSFDATSFEYWSMLLNGGKLVLCSKEVLLDSGQLSAAIQEHGVDMMWFTAGWLNELVDRDVSLFRGLKTVLAGGDRLSPAHINALLHHHPGISIINGYGPTENTTFSLTYPVMTACEEVPVGKPIGNSTVYILDNRQQPVPIGVVGEICVGGAGLAQGYLNQPDLTAAKFIAHPFISGERLYKTGDLGKWLPDGNIGFIGRQDAQVKIRGYRIELGEIESVLQSDATVTSAVVVARSNRAGDKELVAYLVGKTALNILAIRAVLSKHLPDYMVPGYFIQLEALPLTANGKVDRNNLPDPEGAGMETGVDYVAPRNETEAQLLLIWQEILGREKIGVKDNFFEIGGHSLKATRMVMQVKKTFKTAIELKNIFQEPTIEMLADKINNDIWLQTAVVAEDDDYEEIKI</sequence>
<evidence type="ECO:0000259" key="4">
    <source>
        <dbReference type="PROSITE" id="PS50075"/>
    </source>
</evidence>
<dbReference type="InterPro" id="IPR044894">
    <property type="entry name" value="TubC_N_sf"/>
</dbReference>
<dbReference type="Gene3D" id="1.10.10.1830">
    <property type="entry name" value="Non-ribosomal peptide synthase, adenylation domain"/>
    <property type="match status" value="1"/>
</dbReference>
<dbReference type="NCBIfam" id="NF003417">
    <property type="entry name" value="PRK04813.1"/>
    <property type="match status" value="6"/>
</dbReference>
<dbReference type="InterPro" id="IPR023213">
    <property type="entry name" value="CAT-like_dom_sf"/>
</dbReference>
<dbReference type="Gene3D" id="3.30.300.30">
    <property type="match status" value="5"/>
</dbReference>
<dbReference type="Pfam" id="PF00501">
    <property type="entry name" value="AMP-binding"/>
    <property type="match status" value="6"/>
</dbReference>
<keyword evidence="3" id="KW-0597">Phosphoprotein</keyword>
<dbReference type="Pfam" id="PF13847">
    <property type="entry name" value="Methyltransf_31"/>
    <property type="match status" value="1"/>
</dbReference>
<dbReference type="Gene3D" id="3.40.50.150">
    <property type="entry name" value="Vaccinia Virus protein VP39"/>
    <property type="match status" value="1"/>
</dbReference>
<dbReference type="NCBIfam" id="TIGR01733">
    <property type="entry name" value="AA-adenyl-dom"/>
    <property type="match status" value="4"/>
</dbReference>
<dbReference type="Gene3D" id="2.30.38.10">
    <property type="entry name" value="Luciferase, Domain 3"/>
    <property type="match status" value="3"/>
</dbReference>
<dbReference type="Gene3D" id="3.30.559.10">
    <property type="entry name" value="Chloramphenicol acetyltransferase-like domain"/>
    <property type="match status" value="5"/>
</dbReference>
<dbReference type="InterPro" id="IPR045851">
    <property type="entry name" value="AMP-bd_C_sf"/>
</dbReference>
<dbReference type="InterPro" id="IPR020845">
    <property type="entry name" value="AMP-binding_CS"/>
</dbReference>
<dbReference type="PANTHER" id="PTHR45527:SF1">
    <property type="entry name" value="FATTY ACID SYNTHASE"/>
    <property type="match status" value="1"/>
</dbReference>
<proteinExistence type="predicted"/>
<evidence type="ECO:0000256" key="3">
    <source>
        <dbReference type="ARBA" id="ARBA00022553"/>
    </source>
</evidence>
<dbReference type="CDD" id="cd19531">
    <property type="entry name" value="LCL_NRPS-like"/>
    <property type="match status" value="5"/>
</dbReference>
<evidence type="ECO:0000313" key="6">
    <source>
        <dbReference type="Proteomes" id="UP001207742"/>
    </source>
</evidence>
<feature type="domain" description="Carrier" evidence="4">
    <location>
        <begin position="1034"/>
        <end position="1109"/>
    </location>
</feature>
<dbReference type="Gene3D" id="3.30.559.30">
    <property type="entry name" value="Nonribosomal peptide synthetase, condensation domain"/>
    <property type="match status" value="5"/>
</dbReference>
<dbReference type="InterPro" id="IPR000873">
    <property type="entry name" value="AMP-dep_synth/lig_dom"/>
</dbReference>
<dbReference type="RefSeq" id="WP_264729934.1">
    <property type="nucleotide sequence ID" value="NZ_JAPDNR010000001.1"/>
</dbReference>
<dbReference type="InterPro" id="IPR042099">
    <property type="entry name" value="ANL_N_sf"/>
</dbReference>
<dbReference type="SUPFAM" id="SSF52777">
    <property type="entry name" value="CoA-dependent acyltransferases"/>
    <property type="match status" value="10"/>
</dbReference>
<feature type="domain" description="Carrier" evidence="4">
    <location>
        <begin position="4485"/>
        <end position="4560"/>
    </location>
</feature>
<gene>
    <name evidence="5" type="ORF">OL497_10655</name>
</gene>
<dbReference type="InterPro" id="IPR025110">
    <property type="entry name" value="AMP-bd_C"/>
</dbReference>
<dbReference type="Proteomes" id="UP001207742">
    <property type="component" value="Unassembled WGS sequence"/>
</dbReference>
<organism evidence="5 6">
    <name type="scientific">Chitinophaga nivalis</name>
    <dbReference type="NCBI Taxonomy" id="2991709"/>
    <lineage>
        <taxon>Bacteria</taxon>
        <taxon>Pseudomonadati</taxon>
        <taxon>Bacteroidota</taxon>
        <taxon>Chitinophagia</taxon>
        <taxon>Chitinophagales</taxon>
        <taxon>Chitinophagaceae</taxon>
        <taxon>Chitinophaga</taxon>
    </lineage>
</organism>
<dbReference type="EMBL" id="JAPDNS010000001">
    <property type="protein sequence ID" value="MCW3484356.1"/>
    <property type="molecule type" value="Genomic_DNA"/>
</dbReference>
<accession>A0ABT3IKA6</accession>
<dbReference type="InterPro" id="IPR010071">
    <property type="entry name" value="AA_adenyl_dom"/>
</dbReference>
<dbReference type="PROSITE" id="PS00455">
    <property type="entry name" value="AMP_BINDING"/>
    <property type="match status" value="3"/>
</dbReference>
<dbReference type="SUPFAM" id="SSF56801">
    <property type="entry name" value="Acetyl-CoA synthetase-like"/>
    <property type="match status" value="5"/>
</dbReference>
<dbReference type="InterPro" id="IPR036736">
    <property type="entry name" value="ACP-like_sf"/>
</dbReference>
<dbReference type="Gene3D" id="3.40.50.12780">
    <property type="entry name" value="N-terminal domain of ligase-like"/>
    <property type="match status" value="3"/>
</dbReference>
<feature type="domain" description="Carrier" evidence="4">
    <location>
        <begin position="3430"/>
        <end position="3505"/>
    </location>
</feature>
<dbReference type="SUPFAM" id="SSF53335">
    <property type="entry name" value="S-adenosyl-L-methionine-dependent methyltransferases"/>
    <property type="match status" value="1"/>
</dbReference>
<evidence type="ECO:0000256" key="1">
    <source>
        <dbReference type="ARBA" id="ARBA00001957"/>
    </source>
</evidence>
<name>A0ABT3IKA6_9BACT</name>
<comment type="cofactor">
    <cofactor evidence="1">
        <name>pantetheine 4'-phosphate</name>
        <dbReference type="ChEBI" id="CHEBI:47942"/>
    </cofactor>
</comment>
<dbReference type="PANTHER" id="PTHR45527">
    <property type="entry name" value="NONRIBOSOMAL PEPTIDE SYNTHETASE"/>
    <property type="match status" value="1"/>
</dbReference>
<feature type="domain" description="Carrier" evidence="4">
    <location>
        <begin position="2367"/>
        <end position="2442"/>
    </location>
</feature>
<protein>
    <submittedName>
        <fullName evidence="5">Amino acid adenylation domain-containing protein</fullName>
    </submittedName>
</protein>
<dbReference type="CDD" id="cd02440">
    <property type="entry name" value="AdoMet_MTases"/>
    <property type="match status" value="1"/>
</dbReference>
<feature type="domain" description="Carrier" evidence="4">
    <location>
        <begin position="5545"/>
        <end position="5620"/>
    </location>
</feature>
<dbReference type="SUPFAM" id="SSF47336">
    <property type="entry name" value="ACP-like"/>
    <property type="match status" value="5"/>
</dbReference>
<dbReference type="PROSITE" id="PS50075">
    <property type="entry name" value="CARRIER"/>
    <property type="match status" value="5"/>
</dbReference>
<dbReference type="Gene3D" id="1.10.1200.10">
    <property type="entry name" value="ACP-like"/>
    <property type="match status" value="5"/>
</dbReference>
<dbReference type="Pfam" id="PF00668">
    <property type="entry name" value="Condensation"/>
    <property type="match status" value="5"/>
</dbReference>